<protein>
    <submittedName>
        <fullName evidence="2">Uncharacterized protein</fullName>
    </submittedName>
</protein>
<dbReference type="Proteomes" id="UP000269001">
    <property type="component" value="Unassembled WGS sequence"/>
</dbReference>
<feature type="transmembrane region" description="Helical" evidence="1">
    <location>
        <begin position="31"/>
        <end position="48"/>
    </location>
</feature>
<dbReference type="EMBL" id="RAXU01000005">
    <property type="protein sequence ID" value="RKG34888.1"/>
    <property type="molecule type" value="Genomic_DNA"/>
</dbReference>
<name>A0A3A8EL41_9GAMM</name>
<keyword evidence="1" id="KW-1133">Transmembrane helix</keyword>
<keyword evidence="1" id="KW-0472">Membrane</keyword>
<evidence type="ECO:0000313" key="2">
    <source>
        <dbReference type="EMBL" id="RKG34888.1"/>
    </source>
</evidence>
<keyword evidence="1" id="KW-0812">Transmembrane</keyword>
<feature type="transmembrane region" description="Helical" evidence="1">
    <location>
        <begin position="6"/>
        <end position="24"/>
    </location>
</feature>
<sequence length="62" mass="7216">MRQYHLGILFFVLLIIFSVLFLILGIVEMDMMFVVIAVLSMSAAWLAYKEFNLTICQIRNSK</sequence>
<reference evidence="2 3" key="1">
    <citation type="submission" date="2018-09" db="EMBL/GenBank/DDBJ databases">
        <title>The draft genome of Acinetobacter spp. strains.</title>
        <authorList>
            <person name="Qin J."/>
            <person name="Feng Y."/>
            <person name="Zong Z."/>
        </authorList>
    </citation>
    <scope>NUCLEOTIDE SEQUENCE [LARGE SCALE GENOMIC DNA]</scope>
    <source>
        <strain evidence="2 3">WCHAc060096</strain>
    </source>
</reference>
<evidence type="ECO:0000256" key="1">
    <source>
        <dbReference type="SAM" id="Phobius"/>
    </source>
</evidence>
<dbReference type="AlphaFoldDB" id="A0A3A8EL41"/>
<dbReference type="RefSeq" id="WP_120369601.1">
    <property type="nucleotide sequence ID" value="NZ_BKYM01000005.1"/>
</dbReference>
<evidence type="ECO:0000313" key="3">
    <source>
        <dbReference type="Proteomes" id="UP000269001"/>
    </source>
</evidence>
<organism evidence="2 3">
    <name type="scientific">Acinetobacter guerrae</name>
    <dbReference type="NCBI Taxonomy" id="1843371"/>
    <lineage>
        <taxon>Bacteria</taxon>
        <taxon>Pseudomonadati</taxon>
        <taxon>Pseudomonadota</taxon>
        <taxon>Gammaproteobacteria</taxon>
        <taxon>Moraxellales</taxon>
        <taxon>Moraxellaceae</taxon>
        <taxon>Acinetobacter</taxon>
    </lineage>
</organism>
<keyword evidence="3" id="KW-1185">Reference proteome</keyword>
<gene>
    <name evidence="2" type="ORF">D7V21_05930</name>
</gene>
<proteinExistence type="predicted"/>
<accession>A0A3A8EL41</accession>
<comment type="caution">
    <text evidence="2">The sequence shown here is derived from an EMBL/GenBank/DDBJ whole genome shotgun (WGS) entry which is preliminary data.</text>
</comment>